<dbReference type="AlphaFoldDB" id="A0A5C4VV78"/>
<dbReference type="RefSeq" id="WP_139623171.1">
    <property type="nucleotide sequence ID" value="NZ_VDMP01000024.1"/>
</dbReference>
<keyword evidence="3" id="KW-1185">Reference proteome</keyword>
<accession>A0A5C4VV78</accession>
<evidence type="ECO:0000259" key="1">
    <source>
        <dbReference type="PROSITE" id="PS50902"/>
    </source>
</evidence>
<protein>
    <recommendedName>
        <fullName evidence="1">Flavodoxin-like domain-containing protein</fullName>
    </recommendedName>
</protein>
<dbReference type="InterPro" id="IPR029039">
    <property type="entry name" value="Flavoprotein-like_sf"/>
</dbReference>
<dbReference type="OrthoDB" id="3253043at2"/>
<dbReference type="SUPFAM" id="SSF52218">
    <property type="entry name" value="Flavoproteins"/>
    <property type="match status" value="1"/>
</dbReference>
<organism evidence="2 3">
    <name type="scientific">Nocardioides albidus</name>
    <dbReference type="NCBI Taxonomy" id="1517589"/>
    <lineage>
        <taxon>Bacteria</taxon>
        <taxon>Bacillati</taxon>
        <taxon>Actinomycetota</taxon>
        <taxon>Actinomycetes</taxon>
        <taxon>Propionibacteriales</taxon>
        <taxon>Nocardioidaceae</taxon>
        <taxon>Nocardioides</taxon>
    </lineage>
</organism>
<dbReference type="InterPro" id="IPR008254">
    <property type="entry name" value="Flavodoxin/NO_synth"/>
</dbReference>
<feature type="domain" description="Flavodoxin-like" evidence="1">
    <location>
        <begin position="8"/>
        <end position="171"/>
    </location>
</feature>
<gene>
    <name evidence="2" type="ORF">FHP29_12495</name>
</gene>
<evidence type="ECO:0000313" key="2">
    <source>
        <dbReference type="EMBL" id="TNM39681.1"/>
    </source>
</evidence>
<dbReference type="Proteomes" id="UP000313231">
    <property type="component" value="Unassembled WGS sequence"/>
</dbReference>
<reference evidence="2 3" key="1">
    <citation type="journal article" date="2016" name="Int. J. Syst. Evol. Microbiol.">
        <title>Nocardioides albidus sp. nov., an actinobacterium isolated from garden soil.</title>
        <authorList>
            <person name="Singh H."/>
            <person name="Du J."/>
            <person name="Trinh H."/>
            <person name="Won K."/>
            <person name="Yang J.E."/>
            <person name="Yin C."/>
            <person name="Kook M."/>
            <person name="Yi T.H."/>
        </authorList>
    </citation>
    <scope>NUCLEOTIDE SEQUENCE [LARGE SCALE GENOMIC DNA]</scope>
    <source>
        <strain evidence="2 3">CCTCC AB 2015297</strain>
    </source>
</reference>
<proteinExistence type="predicted"/>
<dbReference type="PROSITE" id="PS50902">
    <property type="entry name" value="FLAVODOXIN_LIKE"/>
    <property type="match status" value="1"/>
</dbReference>
<dbReference type="Gene3D" id="3.40.50.360">
    <property type="match status" value="1"/>
</dbReference>
<dbReference type="GO" id="GO:0010181">
    <property type="term" value="F:FMN binding"/>
    <property type="evidence" value="ECO:0007669"/>
    <property type="project" value="InterPro"/>
</dbReference>
<comment type="caution">
    <text evidence="2">The sequence shown here is derived from an EMBL/GenBank/DDBJ whole genome shotgun (WGS) entry which is preliminary data.</text>
</comment>
<sequence length="182" mass="19332">MSRQVPSALVVYESLFDNTAQVAHAITRGLRDAGFEAHSVPVTSLASTGPVSVDLLLLGAPTHAFSLSRPASRAGAVRQGAPPDRARIGAREWISHVGPGRFGTTLAAVFDTRVARVRGWPLAAGTTAGRLLHRRGFRLLRKPAAFLVDGTQGPLLPGEEARAERWGQLIGAACRDELERAA</sequence>
<dbReference type="EMBL" id="VDMP01000024">
    <property type="protein sequence ID" value="TNM39681.1"/>
    <property type="molecule type" value="Genomic_DNA"/>
</dbReference>
<name>A0A5C4VV78_9ACTN</name>
<evidence type="ECO:0000313" key="3">
    <source>
        <dbReference type="Proteomes" id="UP000313231"/>
    </source>
</evidence>